<dbReference type="Proteomes" id="UP001139104">
    <property type="component" value="Unassembled WGS sequence"/>
</dbReference>
<dbReference type="EMBL" id="JAIVFP010000001">
    <property type="protein sequence ID" value="MCI4684142.1"/>
    <property type="molecule type" value="Genomic_DNA"/>
</dbReference>
<dbReference type="RefSeq" id="WP_243068052.1">
    <property type="nucleotide sequence ID" value="NZ_JAIVFK010000039.1"/>
</dbReference>
<evidence type="ECO:0000313" key="2">
    <source>
        <dbReference type="Proteomes" id="UP001139104"/>
    </source>
</evidence>
<reference evidence="1" key="1">
    <citation type="journal article" date="2022" name="ISME J.">
        <title>Identification of active gaseous-alkane degraders at natural gas seeps.</title>
        <authorList>
            <person name="Farhan Ul Haque M."/>
            <person name="Hernandez M."/>
            <person name="Crombie A.T."/>
            <person name="Murrell J.C."/>
        </authorList>
    </citation>
    <scope>NUCLEOTIDE SEQUENCE</scope>
    <source>
        <strain evidence="1">PC2</strain>
    </source>
</reference>
<sequence>MATDEFQLDEFQIVGAEQVLDHMVAQPLDPGQNRQQAFLVGAVLLGLAGRAFS</sequence>
<protein>
    <submittedName>
        <fullName evidence="1">Uncharacterized protein</fullName>
    </submittedName>
</protein>
<gene>
    <name evidence="1" type="ORF">K2U94_15470</name>
</gene>
<comment type="caution">
    <text evidence="1">The sequence shown here is derived from an EMBL/GenBank/DDBJ whole genome shotgun (WGS) entry which is preliminary data.</text>
</comment>
<name>A0ABS9ZBY0_9HYPH</name>
<evidence type="ECO:0000313" key="1">
    <source>
        <dbReference type="EMBL" id="MCI4684142.1"/>
    </source>
</evidence>
<proteinExistence type="predicted"/>
<accession>A0ABS9ZBY0</accession>
<organism evidence="1 2">
    <name type="scientific">Candidatus Rhodoblastus alkanivorans</name>
    <dbReference type="NCBI Taxonomy" id="2954117"/>
    <lineage>
        <taxon>Bacteria</taxon>
        <taxon>Pseudomonadati</taxon>
        <taxon>Pseudomonadota</taxon>
        <taxon>Alphaproteobacteria</taxon>
        <taxon>Hyphomicrobiales</taxon>
        <taxon>Rhodoblastaceae</taxon>
        <taxon>Rhodoblastus</taxon>
    </lineage>
</organism>
<keyword evidence="2" id="KW-1185">Reference proteome</keyword>